<dbReference type="OrthoDB" id="393237at2"/>
<gene>
    <name evidence="3" type="ORF">ABW99_00465</name>
</gene>
<evidence type="ECO:0000259" key="2">
    <source>
        <dbReference type="Pfam" id="PF13538"/>
    </source>
</evidence>
<dbReference type="EMBL" id="CP011568">
    <property type="protein sequence ID" value="AKJ66929.1"/>
    <property type="molecule type" value="Genomic_DNA"/>
</dbReference>
<dbReference type="SUPFAM" id="SSF52540">
    <property type="entry name" value="P-loop containing nucleoside triphosphate hydrolases"/>
    <property type="match status" value="1"/>
</dbReference>
<dbReference type="Pfam" id="PF08378">
    <property type="entry name" value="NERD"/>
    <property type="match status" value="1"/>
</dbReference>
<dbReference type="InterPro" id="IPR027417">
    <property type="entry name" value="P-loop_NTPase"/>
</dbReference>
<evidence type="ECO:0000313" key="4">
    <source>
        <dbReference type="Proteomes" id="UP000036700"/>
    </source>
</evidence>
<feature type="domain" description="NERD" evidence="1">
    <location>
        <begin position="17"/>
        <end position="114"/>
    </location>
</feature>
<protein>
    <submittedName>
        <fullName evidence="3">Nuclease</fullName>
    </submittedName>
</protein>
<dbReference type="Proteomes" id="UP000036700">
    <property type="component" value="Chromosome"/>
</dbReference>
<dbReference type="InterPro" id="IPR011528">
    <property type="entry name" value="NERD"/>
</dbReference>
<dbReference type="STRING" id="445709.ABW99_00465"/>
<reference evidence="4" key="1">
    <citation type="submission" date="2015-06" db="EMBL/GenBank/DDBJ databases">
        <authorList>
            <person name="Lim Y.L."/>
            <person name="Ee R."/>
            <person name="Yong D."/>
            <person name="How K.Y."/>
            <person name="Yin W.F."/>
            <person name="Chan K.G."/>
        </authorList>
    </citation>
    <scope>NUCLEOTIDE SEQUENCE [LARGE SCALE GENOMIC DNA]</scope>
    <source>
        <strain evidence="4">DSM 25325</strain>
    </source>
</reference>
<proteinExistence type="predicted"/>
<dbReference type="AlphaFoldDB" id="A0A0G3ELT5"/>
<dbReference type="InterPro" id="IPR027785">
    <property type="entry name" value="UvrD-like_helicase_C"/>
</dbReference>
<organism evidence="3 4">
    <name type="scientific">Pandoraea thiooxydans</name>
    <dbReference type="NCBI Taxonomy" id="445709"/>
    <lineage>
        <taxon>Bacteria</taxon>
        <taxon>Pseudomonadati</taxon>
        <taxon>Pseudomonadota</taxon>
        <taxon>Betaproteobacteria</taxon>
        <taxon>Burkholderiales</taxon>
        <taxon>Burkholderiaceae</taxon>
        <taxon>Pandoraea</taxon>
    </lineage>
</organism>
<dbReference type="RefSeq" id="WP_047212448.1">
    <property type="nucleotide sequence ID" value="NZ_CP011568.3"/>
</dbReference>
<dbReference type="Gene3D" id="3.40.50.300">
    <property type="entry name" value="P-loop containing nucleotide triphosphate hydrolases"/>
    <property type="match status" value="1"/>
</dbReference>
<accession>A0A0G3ELT5</accession>
<feature type="domain" description="UvrD-like helicase C-terminal" evidence="2">
    <location>
        <begin position="483"/>
        <end position="530"/>
    </location>
</feature>
<name>A0A0G3ELT5_9BURK</name>
<dbReference type="KEGG" id="ptx:ABW99_00465"/>
<evidence type="ECO:0000259" key="1">
    <source>
        <dbReference type="Pfam" id="PF08378"/>
    </source>
</evidence>
<sequence length="543" mass="60110">MARILPDGWQSLHLAGGLQREVETLHELETALSDAYTVYHSVHWTRLKNDSSVFGELDFVVVAPSGRVLVIEQKSGVLQETAEGLAKVYAGGTKSVSIQLARSVSALQHRLAMVFGPHGYRVEELLYCPDYNVSRPDIAGVNASRIVDASRRDTLAETITRILPLEEDKFPCHDRIHDFLADTLSLAPDAGAIAGTASKLVTRVSGGLATWARSIHFHPFRLRVVGTAGSGKTQLAISVLRDASEAGRRALYVCFNRPLADHVRAIAPDDVSAVTFHQLCAAVLSNGGVEVDFRQHDAFERLEHAFSDGQIPESFRFDVIVVDEGQDFLPEWFDSLERLLLPDGAWWWLEDPMQNLYQRPHVDRSGWVELRAMSNYRSPRDIVRFVQRLADAALPVEAAGLFDGTEVGLLSYPEGGVGAATRQALADAAALGFRQSDIALLTYQGRDKSWLTNLDRLGPYRLRSFTGQYDLAGAPIYREGNLLVDSVFRFKGQCAPCVILTEVDFAEFDENVFRRIFVGATRATMKLIIVASERSAAKLLMRL</sequence>
<evidence type="ECO:0000313" key="3">
    <source>
        <dbReference type="EMBL" id="AKJ66929.1"/>
    </source>
</evidence>
<keyword evidence="4" id="KW-1185">Reference proteome</keyword>
<dbReference type="Pfam" id="PF13538">
    <property type="entry name" value="UvrD_C_2"/>
    <property type="match status" value="1"/>
</dbReference>
<dbReference type="PATRIC" id="fig|445709.3.peg.110"/>